<evidence type="ECO:0000256" key="6">
    <source>
        <dbReference type="ARBA" id="ARBA00023049"/>
    </source>
</evidence>
<dbReference type="Gene3D" id="1.20.1050.40">
    <property type="entry name" value="Endopeptidase. Chain P, domain 1"/>
    <property type="match status" value="1"/>
</dbReference>
<keyword evidence="2 7" id="KW-0645">Protease</keyword>
<comment type="caution">
    <text evidence="9">The sequence shown here is derived from an EMBL/GenBank/DDBJ whole genome shotgun (WGS) entry which is preliminary data.</text>
</comment>
<evidence type="ECO:0000313" key="10">
    <source>
        <dbReference type="Proteomes" id="UP001344447"/>
    </source>
</evidence>
<gene>
    <name evidence="9" type="ORF">RB653_003975</name>
</gene>
<dbReference type="Proteomes" id="UP001344447">
    <property type="component" value="Unassembled WGS sequence"/>
</dbReference>
<dbReference type="Gene3D" id="3.40.390.10">
    <property type="entry name" value="Collagenase (Catalytic Domain)"/>
    <property type="match status" value="1"/>
</dbReference>
<dbReference type="InterPro" id="IPR045090">
    <property type="entry name" value="Pept_M3A_M3B"/>
</dbReference>
<accession>A0AAN7U039</accession>
<comment type="cofactor">
    <cofactor evidence="7">
        <name>Zn(2+)</name>
        <dbReference type="ChEBI" id="CHEBI:29105"/>
    </cofactor>
    <text evidence="7">Binds 1 zinc ion.</text>
</comment>
<evidence type="ECO:0000259" key="8">
    <source>
        <dbReference type="Pfam" id="PF01432"/>
    </source>
</evidence>
<feature type="domain" description="Peptidase M3A/M3B catalytic" evidence="8">
    <location>
        <begin position="310"/>
        <end position="767"/>
    </location>
</feature>
<dbReference type="SUPFAM" id="SSF55486">
    <property type="entry name" value="Metalloproteases ('zincins'), catalytic domain"/>
    <property type="match status" value="1"/>
</dbReference>
<dbReference type="InterPro" id="IPR024079">
    <property type="entry name" value="MetalloPept_cat_dom_sf"/>
</dbReference>
<evidence type="ECO:0000256" key="7">
    <source>
        <dbReference type="RuleBase" id="RU003435"/>
    </source>
</evidence>
<dbReference type="InterPro" id="IPR024077">
    <property type="entry name" value="Neurolysin/TOP_dom2"/>
</dbReference>
<evidence type="ECO:0000256" key="2">
    <source>
        <dbReference type="ARBA" id="ARBA00022670"/>
    </source>
</evidence>
<comment type="similarity">
    <text evidence="1 7">Belongs to the peptidase M3 family.</text>
</comment>
<dbReference type="GO" id="GO:0006518">
    <property type="term" value="P:peptide metabolic process"/>
    <property type="evidence" value="ECO:0007669"/>
    <property type="project" value="TreeGrafter"/>
</dbReference>
<keyword evidence="4 7" id="KW-0378">Hydrolase</keyword>
<dbReference type="EMBL" id="JAVFKY010000001">
    <property type="protein sequence ID" value="KAK5582392.1"/>
    <property type="molecule type" value="Genomic_DNA"/>
</dbReference>
<dbReference type="Gene3D" id="1.10.1370.10">
    <property type="entry name" value="Neurolysin, domain 3"/>
    <property type="match status" value="1"/>
</dbReference>
<evidence type="ECO:0000256" key="4">
    <source>
        <dbReference type="ARBA" id="ARBA00022801"/>
    </source>
</evidence>
<evidence type="ECO:0000256" key="3">
    <source>
        <dbReference type="ARBA" id="ARBA00022723"/>
    </source>
</evidence>
<evidence type="ECO:0000256" key="5">
    <source>
        <dbReference type="ARBA" id="ARBA00022833"/>
    </source>
</evidence>
<protein>
    <recommendedName>
        <fullName evidence="8">Peptidase M3A/M3B catalytic domain-containing protein</fullName>
    </recommendedName>
</protein>
<proteinExistence type="inferred from homology"/>
<evidence type="ECO:0000313" key="9">
    <source>
        <dbReference type="EMBL" id="KAK5582392.1"/>
    </source>
</evidence>
<organism evidence="9 10">
    <name type="scientific">Dictyostelium firmibasis</name>
    <dbReference type="NCBI Taxonomy" id="79012"/>
    <lineage>
        <taxon>Eukaryota</taxon>
        <taxon>Amoebozoa</taxon>
        <taxon>Evosea</taxon>
        <taxon>Eumycetozoa</taxon>
        <taxon>Dictyostelia</taxon>
        <taxon>Dictyosteliales</taxon>
        <taxon>Dictyosteliaceae</taxon>
        <taxon>Dictyostelium</taxon>
    </lineage>
</organism>
<dbReference type="GO" id="GO:0004222">
    <property type="term" value="F:metalloendopeptidase activity"/>
    <property type="evidence" value="ECO:0007669"/>
    <property type="project" value="InterPro"/>
</dbReference>
<dbReference type="Pfam" id="PF01432">
    <property type="entry name" value="Peptidase_M3"/>
    <property type="match status" value="1"/>
</dbReference>
<dbReference type="FunFam" id="1.20.1050.40:FF:000004">
    <property type="entry name" value="Thimet-like oligopeptidase"/>
    <property type="match status" value="1"/>
</dbReference>
<dbReference type="AlphaFoldDB" id="A0AAN7U039"/>
<dbReference type="GO" id="GO:0006508">
    <property type="term" value="P:proteolysis"/>
    <property type="evidence" value="ECO:0007669"/>
    <property type="project" value="UniProtKB-KW"/>
</dbReference>
<dbReference type="InterPro" id="IPR001567">
    <property type="entry name" value="Pept_M3A_M3B_dom"/>
</dbReference>
<dbReference type="GO" id="GO:0046872">
    <property type="term" value="F:metal ion binding"/>
    <property type="evidence" value="ECO:0007669"/>
    <property type="project" value="UniProtKB-UniRule"/>
</dbReference>
<dbReference type="InterPro" id="IPR024080">
    <property type="entry name" value="Neurolysin/TOP_N"/>
</dbReference>
<keyword evidence="6 7" id="KW-0482">Metalloprotease</keyword>
<dbReference type="PANTHER" id="PTHR11804:SF84">
    <property type="entry name" value="SACCHAROLYSIN"/>
    <property type="match status" value="1"/>
</dbReference>
<sequence>MMITNTLPKFINKNKLNSIYNNNKIFTQFFLNSNKNNIINYTNTNKNLNTNNNHFLNINNKNNINNFITNNNNYIKSFITTTTNNNNNNNNNNKMEELIKLNFPKSIEEYKKQSEDLMVAYDKGLKEIIDIPKESKNFANTFDATDRLDVMYRNTESSLTFLASASTDEKIRDVCNDVEATLSKYSIATSMREDLYQAYVDCCKQNNDFKDSGLSKEQLRYVSKTLEGFEKNGLQLPKEKREKLKEIMTKISDNCIKFAKNIADDKTKLSFSLEQLNGIPKETIESFEKDESKPGNYFISLKYPDVIPTMKYCSVAETRKAVEFANGSKCIKENTPILEETCKLRFEAAQLLGFKDWASYKSHYLMVKSNDNIQSFEDRMRKLLTPHAITEFERLKQLKKKIYLEKGGNPDTYDDTYYSYDNAFYNNVMLVQDYQVDNNLVKEYFPFDVVIKGIFDCYQELLNVKFTEVPTFQSWHEEVKMYSCIDTADGDKLLGHFYIDLFPREGKYSHAAVWPLIPGYQRVDGSEKQYPVAAMLCNFTKPTPTTPSLLTHDEVVTFFHEFGHVMHNMSTKVHYSMFSGTSVERDFVECPSQLFEFWCWNKDILVNKLSGHYKDNSKKLPIDLVERMIAAKNLNVAVFYLRQIQLALFDNAIHSGNPANFTNTADLYHRISIDVALNPNQKGTNPGCSFGHLLGGYDAQYYSYLYSECFSASIFEIFDKHGVMNKELGARLRNQVLAVGGSQPSSETIENFLGSKPNEAAFLKTIGL</sequence>
<name>A0AAN7U039_9MYCE</name>
<dbReference type="PANTHER" id="PTHR11804">
    <property type="entry name" value="PROTEASE M3 THIMET OLIGOPEPTIDASE-RELATED"/>
    <property type="match status" value="1"/>
</dbReference>
<reference evidence="9 10" key="1">
    <citation type="submission" date="2023-11" db="EMBL/GenBank/DDBJ databases">
        <title>Dfirmibasis_genome.</title>
        <authorList>
            <person name="Edelbroek B."/>
            <person name="Kjellin J."/>
            <person name="Jerlstrom-Hultqvist J."/>
            <person name="Soderbom F."/>
        </authorList>
    </citation>
    <scope>NUCLEOTIDE SEQUENCE [LARGE SCALE GENOMIC DNA]</scope>
    <source>
        <strain evidence="9 10">TNS-C-14</strain>
    </source>
</reference>
<evidence type="ECO:0000256" key="1">
    <source>
        <dbReference type="ARBA" id="ARBA00006040"/>
    </source>
</evidence>
<keyword evidence="10" id="KW-1185">Reference proteome</keyword>
<keyword evidence="5 7" id="KW-0862">Zinc</keyword>
<keyword evidence="3 7" id="KW-0479">Metal-binding</keyword>
<dbReference type="FunFam" id="3.40.390.10:FF:000006">
    <property type="entry name" value="Thimet oligopeptidase 1"/>
    <property type="match status" value="1"/>
</dbReference>
<dbReference type="CDD" id="cd06455">
    <property type="entry name" value="M3A_TOP"/>
    <property type="match status" value="1"/>
</dbReference>